<feature type="transmembrane region" description="Helical" evidence="7">
    <location>
        <begin position="80"/>
        <end position="99"/>
    </location>
</feature>
<dbReference type="Gene3D" id="1.20.1720.10">
    <property type="entry name" value="Multidrug resistance protein D"/>
    <property type="match status" value="1"/>
</dbReference>
<comment type="caution">
    <text evidence="9">The sequence shown here is derived from an EMBL/GenBank/DDBJ whole genome shotgun (WGS) entry which is preliminary data.</text>
</comment>
<evidence type="ECO:0000256" key="4">
    <source>
        <dbReference type="ARBA" id="ARBA00022692"/>
    </source>
</evidence>
<feature type="transmembrane region" description="Helical" evidence="7">
    <location>
        <begin position="331"/>
        <end position="350"/>
    </location>
</feature>
<dbReference type="PROSITE" id="PS50850">
    <property type="entry name" value="MFS"/>
    <property type="match status" value="1"/>
</dbReference>
<feature type="transmembrane region" description="Helical" evidence="7">
    <location>
        <begin position="199"/>
        <end position="218"/>
    </location>
</feature>
<evidence type="ECO:0000313" key="9">
    <source>
        <dbReference type="EMBL" id="RRO19419.1"/>
    </source>
</evidence>
<dbReference type="AlphaFoldDB" id="A0A3R8P964"/>
<dbReference type="PANTHER" id="PTHR42718:SF46">
    <property type="entry name" value="BLR6921 PROTEIN"/>
    <property type="match status" value="1"/>
</dbReference>
<comment type="subcellular location">
    <subcellularLocation>
        <location evidence="1">Cell membrane</location>
        <topology evidence="1">Multi-pass membrane protein</topology>
    </subcellularLocation>
</comment>
<feature type="transmembrane region" description="Helical" evidence="7">
    <location>
        <begin position="356"/>
        <end position="381"/>
    </location>
</feature>
<feature type="transmembrane region" description="Helical" evidence="7">
    <location>
        <begin position="166"/>
        <end position="187"/>
    </location>
</feature>
<dbReference type="InterPro" id="IPR036259">
    <property type="entry name" value="MFS_trans_sf"/>
</dbReference>
<accession>A0A3R8P964</accession>
<dbReference type="Proteomes" id="UP000274515">
    <property type="component" value="Unassembled WGS sequence"/>
</dbReference>
<keyword evidence="10" id="KW-1185">Reference proteome</keyword>
<dbReference type="OrthoDB" id="9812221at2"/>
<dbReference type="EMBL" id="RSAA01000004">
    <property type="protein sequence ID" value="RRO19419.1"/>
    <property type="molecule type" value="Genomic_DNA"/>
</dbReference>
<feature type="transmembrane region" description="Helical" evidence="7">
    <location>
        <begin position="425"/>
        <end position="444"/>
    </location>
</feature>
<dbReference type="RefSeq" id="WP_125088915.1">
    <property type="nucleotide sequence ID" value="NZ_RSAA01000004.1"/>
</dbReference>
<feature type="transmembrane region" description="Helical" evidence="7">
    <location>
        <begin position="12"/>
        <end position="35"/>
    </location>
</feature>
<dbReference type="InterPro" id="IPR011701">
    <property type="entry name" value="MFS"/>
</dbReference>
<feature type="transmembrane region" description="Helical" evidence="7">
    <location>
        <begin position="141"/>
        <end position="160"/>
    </location>
</feature>
<keyword evidence="5 7" id="KW-1133">Transmembrane helix</keyword>
<dbReference type="SUPFAM" id="SSF103473">
    <property type="entry name" value="MFS general substrate transporter"/>
    <property type="match status" value="1"/>
</dbReference>
<dbReference type="Pfam" id="PF07690">
    <property type="entry name" value="MFS_1"/>
    <property type="match status" value="1"/>
</dbReference>
<dbReference type="GO" id="GO:0005886">
    <property type="term" value="C:plasma membrane"/>
    <property type="evidence" value="ECO:0007669"/>
    <property type="project" value="UniProtKB-SubCell"/>
</dbReference>
<keyword evidence="4 7" id="KW-0812">Transmembrane</keyword>
<evidence type="ECO:0000256" key="3">
    <source>
        <dbReference type="ARBA" id="ARBA00022475"/>
    </source>
</evidence>
<protein>
    <submittedName>
        <fullName evidence="9">DHA2 family efflux MFS transporter permease subunit</fullName>
    </submittedName>
</protein>
<evidence type="ECO:0000256" key="5">
    <source>
        <dbReference type="ARBA" id="ARBA00022989"/>
    </source>
</evidence>
<dbReference type="InterPro" id="IPR020846">
    <property type="entry name" value="MFS_dom"/>
</dbReference>
<dbReference type="GO" id="GO:0022857">
    <property type="term" value="F:transmembrane transporter activity"/>
    <property type="evidence" value="ECO:0007669"/>
    <property type="project" value="InterPro"/>
</dbReference>
<dbReference type="NCBIfam" id="TIGR00711">
    <property type="entry name" value="efflux_EmrB"/>
    <property type="match status" value="1"/>
</dbReference>
<evidence type="ECO:0000256" key="6">
    <source>
        <dbReference type="ARBA" id="ARBA00023136"/>
    </source>
</evidence>
<feature type="domain" description="Major facilitator superfamily (MFS) profile" evidence="8">
    <location>
        <begin position="14"/>
        <end position="451"/>
    </location>
</feature>
<feature type="transmembrane region" description="Helical" evidence="7">
    <location>
        <begin position="402"/>
        <end position="419"/>
    </location>
</feature>
<keyword evidence="2" id="KW-0813">Transport</keyword>
<dbReference type="Gene3D" id="1.20.1250.20">
    <property type="entry name" value="MFS general substrate transporter like domains"/>
    <property type="match status" value="1"/>
</dbReference>
<evidence type="ECO:0000256" key="1">
    <source>
        <dbReference type="ARBA" id="ARBA00004651"/>
    </source>
</evidence>
<evidence type="ECO:0000256" key="7">
    <source>
        <dbReference type="SAM" id="Phobius"/>
    </source>
</evidence>
<feature type="transmembrane region" description="Helical" evidence="7">
    <location>
        <begin position="105"/>
        <end position="129"/>
    </location>
</feature>
<feature type="transmembrane region" description="Helical" evidence="7">
    <location>
        <begin position="224"/>
        <end position="245"/>
    </location>
</feature>
<dbReference type="PANTHER" id="PTHR42718">
    <property type="entry name" value="MAJOR FACILITATOR SUPERFAMILY MULTIDRUG TRANSPORTER MFSC"/>
    <property type="match status" value="1"/>
</dbReference>
<evidence type="ECO:0000256" key="2">
    <source>
        <dbReference type="ARBA" id="ARBA00022448"/>
    </source>
</evidence>
<evidence type="ECO:0000313" key="10">
    <source>
        <dbReference type="Proteomes" id="UP000274515"/>
    </source>
</evidence>
<dbReference type="InterPro" id="IPR004638">
    <property type="entry name" value="EmrB-like"/>
</dbReference>
<feature type="transmembrane region" description="Helical" evidence="7">
    <location>
        <begin position="55"/>
        <end position="73"/>
    </location>
</feature>
<feature type="transmembrane region" description="Helical" evidence="7">
    <location>
        <begin position="299"/>
        <end position="319"/>
    </location>
</feature>
<organism evidence="9 10">
    <name type="scientific">Saccharopolyspora rhizosphaerae</name>
    <dbReference type="NCBI Taxonomy" id="2492662"/>
    <lineage>
        <taxon>Bacteria</taxon>
        <taxon>Bacillati</taxon>
        <taxon>Actinomycetota</taxon>
        <taxon>Actinomycetes</taxon>
        <taxon>Pseudonocardiales</taxon>
        <taxon>Pseudonocardiaceae</taxon>
        <taxon>Saccharopolyspora</taxon>
    </lineage>
</organism>
<feature type="transmembrane region" description="Helical" evidence="7">
    <location>
        <begin position="266"/>
        <end position="287"/>
    </location>
</feature>
<proteinExistence type="predicted"/>
<keyword evidence="3" id="KW-1003">Cell membrane</keyword>
<keyword evidence="6 7" id="KW-0472">Membrane</keyword>
<name>A0A3R8P964_9PSEU</name>
<gene>
    <name evidence="9" type="ORF">EIL87_04800</name>
</gene>
<dbReference type="CDD" id="cd17503">
    <property type="entry name" value="MFS_LmrB_MDR_like"/>
    <property type="match status" value="1"/>
</dbReference>
<evidence type="ECO:0000259" key="8">
    <source>
        <dbReference type="PROSITE" id="PS50850"/>
    </source>
</evidence>
<sequence length="461" mass="48165">MTTALRRVDPRIAVCVCYVAAMFMNGMDATIVNVALPALVEDFSVSASSASSVNVGYLVSLAVCIPVSGWLGDRYGTKRVFLAAFGAFVLASALCGVSGDLLQLTLARVLQGAGGGVMSPVALTLLFRAYPSAERVRLSKVLLLPTAVAPALGPVLGGFFVEHLTWRWGFFVNLPVGIAALVFGALLLREDVQDPDKRFDLRGFALAAPGLGLVVFSLEGIASGAAATLSWVAGVTGLLLLGLLVRSQLRAEHPVLDLRLFADDHFRRASLILFTCLVGFLGTLYGFTLMYQVELGASAWETGLVTLPKAAGLMIASQLVPQAHRRFGPRLLIAGAMLGAAVSFALMNAIGPHDVWLAAFVQLASGFFVGGATAELQVVAFTTIDKAATGGASTLFNVQRQVGSALGVAITASVLAAVGPGLASYHWAMLASAGFALVGVLLALRVTEPVARQREPVAARR</sequence>
<reference evidence="9 10" key="1">
    <citation type="submission" date="2018-11" db="EMBL/GenBank/DDBJ databases">
        <title>Saccharopolyspora rhizosphaerae sp. nov., an actinomycete isolated from rhizosphere soil in Thailand.</title>
        <authorList>
            <person name="Intra B."/>
            <person name="Euanorasetr J."/>
            <person name="Take A."/>
            <person name="Inahashi Y."/>
            <person name="Mori M."/>
            <person name="Panbangred W."/>
            <person name="Matsumoto A."/>
        </authorList>
    </citation>
    <scope>NUCLEOTIDE SEQUENCE [LARGE SCALE GENOMIC DNA]</scope>
    <source>
        <strain evidence="9 10">H219</strain>
    </source>
</reference>